<dbReference type="InterPro" id="IPR027417">
    <property type="entry name" value="P-loop_NTPase"/>
</dbReference>
<dbReference type="PANTHER" id="PTHR46638:SF1">
    <property type="entry name" value="CORRINOID ADENOSYLTRANSFERASE"/>
    <property type="match status" value="1"/>
</dbReference>
<accession>A0A073IRI6</accession>
<dbReference type="GO" id="GO:0005524">
    <property type="term" value="F:ATP binding"/>
    <property type="evidence" value="ECO:0007669"/>
    <property type="project" value="InterPro"/>
</dbReference>
<dbReference type="EMBL" id="JMKI01000009">
    <property type="protein sequence ID" value="KEJ92963.1"/>
    <property type="molecule type" value="Genomic_DNA"/>
</dbReference>
<keyword evidence="2" id="KW-1185">Reference proteome</keyword>
<keyword evidence="1" id="KW-0808">Transferase</keyword>
<evidence type="ECO:0000313" key="2">
    <source>
        <dbReference type="Proteomes" id="UP000027665"/>
    </source>
</evidence>
<dbReference type="PANTHER" id="PTHR46638">
    <property type="entry name" value="CORRINOID ADENOSYLTRANSFERASE"/>
    <property type="match status" value="1"/>
</dbReference>
<sequence>MFGTKGLIHVYTGNGKGKTTAAFGLAVRACGHGAKTAIVQFMKGSCVYGELEGVKHLPGLTLIHTGRDVCIFRGEENEEDYAEAARGIGLAEEFITSGDYDLVVLDEINVASDMGLVDSNKVVDILRRKSPRTEVVLTGRNAPQDYIEMADYVTEMKEIKHPFRKGLDGRAGTEY</sequence>
<dbReference type="GeneID" id="90982938"/>
<organism evidence="1 2">
    <name type="scientific">Synergistes jonesii</name>
    <dbReference type="NCBI Taxonomy" id="2754"/>
    <lineage>
        <taxon>Bacteria</taxon>
        <taxon>Thermotogati</taxon>
        <taxon>Synergistota</taxon>
        <taxon>Synergistia</taxon>
        <taxon>Synergistales</taxon>
        <taxon>Synergistaceae</taxon>
        <taxon>Synergistes</taxon>
    </lineage>
</organism>
<dbReference type="NCBIfam" id="NF004637">
    <property type="entry name" value="PRK05986.1"/>
    <property type="match status" value="1"/>
</dbReference>
<dbReference type="OrthoDB" id="9810309at2"/>
<dbReference type="AlphaFoldDB" id="A0A073IRI6"/>
<protein>
    <submittedName>
        <fullName evidence="1">Cobinamide adenolsyltransferase</fullName>
    </submittedName>
</protein>
<dbReference type="GO" id="GO:0008817">
    <property type="term" value="F:corrinoid adenosyltransferase activity"/>
    <property type="evidence" value="ECO:0007669"/>
    <property type="project" value="InterPro"/>
</dbReference>
<dbReference type="eggNOG" id="COG2109">
    <property type="taxonomic scope" value="Bacteria"/>
</dbReference>
<name>A0A073IRI6_9BACT</name>
<dbReference type="Gene3D" id="3.40.50.300">
    <property type="entry name" value="P-loop containing nucleotide triphosphate hydrolases"/>
    <property type="match status" value="1"/>
</dbReference>
<gene>
    <name evidence="1" type="ORF">EH55_13680</name>
</gene>
<dbReference type="STRING" id="2754.EH55_13680"/>
<dbReference type="RefSeq" id="WP_037974749.1">
    <property type="nucleotide sequence ID" value="NZ_JMKI01000009.1"/>
</dbReference>
<dbReference type="Proteomes" id="UP000027665">
    <property type="component" value="Unassembled WGS sequence"/>
</dbReference>
<dbReference type="PIRSF" id="PIRSF015617">
    <property type="entry name" value="Adensltrnsf_CobA"/>
    <property type="match status" value="1"/>
</dbReference>
<dbReference type="GO" id="GO:0009236">
    <property type="term" value="P:cobalamin biosynthetic process"/>
    <property type="evidence" value="ECO:0007669"/>
    <property type="project" value="InterPro"/>
</dbReference>
<evidence type="ECO:0000313" key="1">
    <source>
        <dbReference type="EMBL" id="KEJ92963.1"/>
    </source>
</evidence>
<comment type="caution">
    <text evidence="1">The sequence shown here is derived from an EMBL/GenBank/DDBJ whole genome shotgun (WGS) entry which is preliminary data.</text>
</comment>
<dbReference type="SUPFAM" id="SSF52540">
    <property type="entry name" value="P-loop containing nucleoside triphosphate hydrolases"/>
    <property type="match status" value="1"/>
</dbReference>
<dbReference type="NCBIfam" id="TIGR00708">
    <property type="entry name" value="cobA"/>
    <property type="match status" value="1"/>
</dbReference>
<dbReference type="CDD" id="cd00561">
    <property type="entry name" value="CobA_ACA"/>
    <property type="match status" value="1"/>
</dbReference>
<dbReference type="PATRIC" id="fig|2754.20.peg.2497"/>
<proteinExistence type="predicted"/>
<dbReference type="InterPro" id="IPR003724">
    <property type="entry name" value="CblAdoTrfase_CobA"/>
</dbReference>
<dbReference type="Pfam" id="PF02572">
    <property type="entry name" value="CobA_CobO_BtuR"/>
    <property type="match status" value="1"/>
</dbReference>
<reference evidence="1 2" key="1">
    <citation type="submission" date="2014-04" db="EMBL/GenBank/DDBJ databases">
        <title>Draft Genome Sequence of Synergistes jonesii.</title>
        <authorList>
            <person name="Coil D.A."/>
            <person name="Eisen J.A."/>
            <person name="Holland-Moritz H.E."/>
        </authorList>
    </citation>
    <scope>NUCLEOTIDE SEQUENCE [LARGE SCALE GENOMIC DNA]</scope>
    <source>
        <strain evidence="1 2">78-1</strain>
    </source>
</reference>